<feature type="transmembrane region" description="Helical" evidence="1">
    <location>
        <begin position="72"/>
        <end position="91"/>
    </location>
</feature>
<reference evidence="2 3" key="1">
    <citation type="submission" date="2017-06" db="EMBL/GenBank/DDBJ databases">
        <title>Genome sequencing of Fusobacterium nucleatum subsp. polymorphum KCOM 1232 (=ChDC F37).</title>
        <authorList>
            <person name="Kook J.-K."/>
            <person name="Park S.-N."/>
            <person name="Lim Y.K."/>
            <person name="Roh H."/>
        </authorList>
    </citation>
    <scope>NUCLEOTIDE SEQUENCE [LARGE SCALE GENOMIC DNA]</scope>
    <source>
        <strain evidence="3">KCOM 1232 ( ChDC F37)</strain>
    </source>
</reference>
<dbReference type="Proteomes" id="UP000222862">
    <property type="component" value="Unassembled WGS sequence"/>
</dbReference>
<feature type="transmembrane region" description="Helical" evidence="1">
    <location>
        <begin position="103"/>
        <end position="118"/>
    </location>
</feature>
<organism evidence="2 3">
    <name type="scientific">Fusobacterium nucleatum subsp. polymorphum</name>
    <name type="common">Fusobacterium polymorphum</name>
    <dbReference type="NCBI Taxonomy" id="76857"/>
    <lineage>
        <taxon>Bacteria</taxon>
        <taxon>Fusobacteriati</taxon>
        <taxon>Fusobacteriota</taxon>
        <taxon>Fusobacteriia</taxon>
        <taxon>Fusobacteriales</taxon>
        <taxon>Fusobacteriaceae</taxon>
        <taxon>Fusobacterium</taxon>
    </lineage>
</organism>
<gene>
    <name evidence="2" type="ORF">RN96_11465</name>
</gene>
<feature type="transmembrane region" description="Helical" evidence="1">
    <location>
        <begin position="147"/>
        <end position="168"/>
    </location>
</feature>
<dbReference type="Pfam" id="PF14897">
    <property type="entry name" value="EpsG"/>
    <property type="match status" value="1"/>
</dbReference>
<proteinExistence type="predicted"/>
<comment type="caution">
    <text evidence="2">The sequence shown here is derived from an EMBL/GenBank/DDBJ whole genome shotgun (WGS) entry which is preliminary data.</text>
</comment>
<dbReference type="EMBL" id="NJGI01000006">
    <property type="protein sequence ID" value="PGH20186.1"/>
    <property type="molecule type" value="Genomic_DNA"/>
</dbReference>
<name>A0A2B7YF80_FUSNP</name>
<protein>
    <recommendedName>
        <fullName evidence="4">EpsG family protein</fullName>
    </recommendedName>
</protein>
<sequence>MFGYIICVSFCFIMKLMNRKELKNITLIFLTLFTGLRFNVGADYLSYGYIFNTIKSNQNIRIEPLYWLINKILPNYILVCSFVAFLSLYFIFKFINYLDEKNFYFILFGYVSIYYLQWNMSTVRQGLAISIFLYSTIFLFEKKYKKYLFFILVGGLFHKTLFLAFLIYPIFKLKIKDRFLIISFFCLFIFRKEIFSILEFLILKYRISYSSYILGFVKNQLLNSGIKKTFIIRVLIYLSIAYLSKKQILKTNYKVYVIKKIACFLMLSNLLLQSYGNVAIRAIKPYEIFIVLSFFYLIKYLTRITLKLKQISIMFITTIYFFYYVSIGSMYYPYETIFVKKNYENKVIKLHPIKYYKTRKIFKDEGYSEEQIDEFYRIRGVIK</sequence>
<keyword evidence="1" id="KW-0472">Membrane</keyword>
<dbReference type="InterPro" id="IPR049458">
    <property type="entry name" value="EpsG-like"/>
</dbReference>
<feature type="transmembrane region" description="Helical" evidence="1">
    <location>
        <begin position="124"/>
        <end position="140"/>
    </location>
</feature>
<keyword evidence="1" id="KW-0812">Transmembrane</keyword>
<accession>A0A2B7YF80</accession>
<dbReference type="RefSeq" id="WP_098703519.1">
    <property type="nucleotide sequence ID" value="NZ_NJGI01000006.1"/>
</dbReference>
<feature type="transmembrane region" description="Helical" evidence="1">
    <location>
        <begin position="278"/>
        <end position="298"/>
    </location>
</feature>
<feature type="transmembrane region" description="Helical" evidence="1">
    <location>
        <begin position="180"/>
        <end position="203"/>
    </location>
</feature>
<evidence type="ECO:0008006" key="4">
    <source>
        <dbReference type="Google" id="ProtNLM"/>
    </source>
</evidence>
<evidence type="ECO:0000256" key="1">
    <source>
        <dbReference type="SAM" id="Phobius"/>
    </source>
</evidence>
<keyword evidence="1" id="KW-1133">Transmembrane helix</keyword>
<evidence type="ECO:0000313" key="2">
    <source>
        <dbReference type="EMBL" id="PGH20186.1"/>
    </source>
</evidence>
<feature type="transmembrane region" description="Helical" evidence="1">
    <location>
        <begin position="310"/>
        <end position="332"/>
    </location>
</feature>
<evidence type="ECO:0000313" key="3">
    <source>
        <dbReference type="Proteomes" id="UP000222862"/>
    </source>
</evidence>
<dbReference type="AlphaFoldDB" id="A0A2B7YF80"/>